<sequence length="881" mass="95968">MMLLSSNRHFVLPEEWRLSPSRGNARSLSIPAASCPRFMFPTRSRSKSRGRGRSLSFNGVDPQFLLRNSWNSRNCSKFLLLEDRKNVWQRRDGMVVVCGAGDSVRTNGVGRSAEAETMELLEWPRVCQSVADFCATALGKKELLEVLLEMSKTREESEALMQQTSAGVEIISLLGGAFEFGALKTDVVKLCVERVRKGAVVSGPEVVSVVTLLQTGHSVRRSVNATVQEHPDRQLLMQPLLEMVSPMVTHPELVKVVWTVVDEDGSVKDSASPELRRARIQERTLEQRLLELLNKVGRDSFPDSHGQEAVNVDGRFCLAVPADSCNQVSGLLLRSSSGSTAYVEPAVAVPLNNKLAEAQADVLAAEYTVLLKLTDQLRPFLDDIQSALNIIVGIDVVMARARYSTWMGSTKPTFIDDDGNHPVALQLLRARHPLLVQQHRQLLKEAKTKLKSKTRMLGRLRARAGVTMAALEEMQASCSEAEALVAELEENAPVPIDVRVSQGTKVVAITGPNMGGKTATIKTVGLAALMAKSGLYILAAEPVLLPWFDAILADIGDEQSLSQSLSTFSGHLQRIKRIKMESTSRSLVLLDEVGAGTDPTEGAALGMALLESFAQNGAGGSFLTMATTHHGELKTLKYSDSRFENASVEFDEEKLRPTYRLLWGIPGRSNALNIAERLGLPTKILATARSLYGVASAEISEVIMELEEARRDHDHGLMKAESLLSEAKAYYAELAAASLRLKEHGRLLALEKSDRTAAAAAAARSHLNVLARNVQGRGSVKLSWESSAYKASGVTTGSQASKSWEELSFVSTSNRDGEKVTSGGAGGDVPTIGETVFIPKLARAAKVIQVRQDRKEITVQSGSLQVKLNLREIEWPPLSKL</sequence>
<evidence type="ECO:0000256" key="4">
    <source>
        <dbReference type="SAM" id="Coils"/>
    </source>
</evidence>
<dbReference type="SUPFAM" id="SSF48334">
    <property type="entry name" value="DNA repair protein MutS, domain III"/>
    <property type="match status" value="1"/>
</dbReference>
<accession>A0ABP0UQP6</accession>
<evidence type="ECO:0000256" key="2">
    <source>
        <dbReference type="ARBA" id="ARBA00022840"/>
    </source>
</evidence>
<evidence type="ECO:0000313" key="7">
    <source>
        <dbReference type="Proteomes" id="UP001497512"/>
    </source>
</evidence>
<dbReference type="PANTHER" id="PTHR48466:SF2">
    <property type="entry name" value="OS10G0509000 PROTEIN"/>
    <property type="match status" value="1"/>
</dbReference>
<dbReference type="Proteomes" id="UP001497512">
    <property type="component" value="Chromosome 6"/>
</dbReference>
<reference evidence="6" key="1">
    <citation type="submission" date="2024-02" db="EMBL/GenBank/DDBJ databases">
        <authorList>
            <consortium name="ELIXIR-Norway"/>
            <consortium name="Elixir Norway"/>
        </authorList>
    </citation>
    <scope>NUCLEOTIDE SEQUENCE</scope>
</reference>
<dbReference type="InterPro" id="IPR005747">
    <property type="entry name" value="MutS2"/>
</dbReference>
<evidence type="ECO:0000313" key="6">
    <source>
        <dbReference type="EMBL" id="CAK9228220.1"/>
    </source>
</evidence>
<evidence type="ECO:0000259" key="5">
    <source>
        <dbReference type="PROSITE" id="PS00486"/>
    </source>
</evidence>
<dbReference type="SMART" id="SM00534">
    <property type="entry name" value="MUTSac"/>
    <property type="match status" value="1"/>
</dbReference>
<organism evidence="6 7">
    <name type="scientific">Sphagnum troendelagicum</name>
    <dbReference type="NCBI Taxonomy" id="128251"/>
    <lineage>
        <taxon>Eukaryota</taxon>
        <taxon>Viridiplantae</taxon>
        <taxon>Streptophyta</taxon>
        <taxon>Embryophyta</taxon>
        <taxon>Bryophyta</taxon>
        <taxon>Sphagnophytina</taxon>
        <taxon>Sphagnopsida</taxon>
        <taxon>Sphagnales</taxon>
        <taxon>Sphagnaceae</taxon>
        <taxon>Sphagnum</taxon>
    </lineage>
</organism>
<dbReference type="InterPro" id="IPR046893">
    <property type="entry name" value="MSSS"/>
</dbReference>
<keyword evidence="4" id="KW-0175">Coiled coil</keyword>
<dbReference type="PIRSF" id="PIRSF005814">
    <property type="entry name" value="MutS_YshD"/>
    <property type="match status" value="1"/>
</dbReference>
<evidence type="ECO:0000256" key="3">
    <source>
        <dbReference type="ARBA" id="ARBA00023125"/>
    </source>
</evidence>
<dbReference type="EMBL" id="OZ019898">
    <property type="protein sequence ID" value="CAK9228220.1"/>
    <property type="molecule type" value="Genomic_DNA"/>
</dbReference>
<dbReference type="InterPro" id="IPR007696">
    <property type="entry name" value="DNA_mismatch_repair_MutS_core"/>
</dbReference>
<dbReference type="Pfam" id="PF20297">
    <property type="entry name" value="MSSS"/>
    <property type="match status" value="1"/>
</dbReference>
<keyword evidence="1" id="KW-0547">Nucleotide-binding</keyword>
<keyword evidence="7" id="KW-1185">Reference proteome</keyword>
<protein>
    <recommendedName>
        <fullName evidence="5">DNA mismatch repair proteins mutS family domain-containing protein</fullName>
    </recommendedName>
</protein>
<dbReference type="InterPro" id="IPR000432">
    <property type="entry name" value="DNA_mismatch_repair_MutS_C"/>
</dbReference>
<dbReference type="SUPFAM" id="SSF52540">
    <property type="entry name" value="P-loop containing nucleoside triphosphate hydrolases"/>
    <property type="match status" value="1"/>
</dbReference>
<evidence type="ECO:0000256" key="1">
    <source>
        <dbReference type="ARBA" id="ARBA00022741"/>
    </source>
</evidence>
<dbReference type="PANTHER" id="PTHR48466">
    <property type="entry name" value="OS10G0509000 PROTEIN-RELATED"/>
    <property type="match status" value="1"/>
</dbReference>
<gene>
    <name evidence="6" type="ORF">CSSPTR1EN2_LOCUS18860</name>
</gene>
<feature type="domain" description="DNA mismatch repair proteins mutS family" evidence="5">
    <location>
        <begin position="586"/>
        <end position="602"/>
    </location>
</feature>
<name>A0ABP0UQP6_9BRYO</name>
<proteinExistence type="predicted"/>
<dbReference type="PROSITE" id="PS00486">
    <property type="entry name" value="DNA_MISMATCH_REPAIR_2"/>
    <property type="match status" value="1"/>
</dbReference>
<keyword evidence="3" id="KW-0238">DNA-binding</keyword>
<dbReference type="InterPro" id="IPR036187">
    <property type="entry name" value="DNA_mismatch_repair_MutS_sf"/>
</dbReference>
<keyword evidence="2" id="KW-0067">ATP-binding</keyword>
<dbReference type="Gene3D" id="3.40.50.300">
    <property type="entry name" value="P-loop containing nucleotide triphosphate hydrolases"/>
    <property type="match status" value="1"/>
</dbReference>
<dbReference type="NCBIfam" id="TIGR01069">
    <property type="entry name" value="mutS2"/>
    <property type="match status" value="1"/>
</dbReference>
<dbReference type="SMART" id="SM00533">
    <property type="entry name" value="MUTSd"/>
    <property type="match status" value="1"/>
</dbReference>
<dbReference type="InterPro" id="IPR027417">
    <property type="entry name" value="P-loop_NTPase"/>
</dbReference>
<feature type="coiled-coil region" evidence="4">
    <location>
        <begin position="436"/>
        <end position="491"/>
    </location>
</feature>
<dbReference type="InterPro" id="IPR045076">
    <property type="entry name" value="MutS"/>
</dbReference>
<dbReference type="Pfam" id="PF00488">
    <property type="entry name" value="MutS_V"/>
    <property type="match status" value="1"/>
</dbReference>